<dbReference type="SUPFAM" id="SSF56784">
    <property type="entry name" value="HAD-like"/>
    <property type="match status" value="1"/>
</dbReference>
<dbReference type="PRINTS" id="PR00413">
    <property type="entry name" value="HADHALOGNASE"/>
</dbReference>
<evidence type="ECO:0000256" key="9">
    <source>
        <dbReference type="ARBA" id="ARBA00023277"/>
    </source>
</evidence>
<dbReference type="InterPro" id="IPR023198">
    <property type="entry name" value="PGP-like_dom2"/>
</dbReference>
<comment type="catalytic activity">
    <reaction evidence="1">
        <text>2-phosphoglycolate + H2O = glycolate + phosphate</text>
        <dbReference type="Rhea" id="RHEA:14369"/>
        <dbReference type="ChEBI" id="CHEBI:15377"/>
        <dbReference type="ChEBI" id="CHEBI:29805"/>
        <dbReference type="ChEBI" id="CHEBI:43474"/>
        <dbReference type="ChEBI" id="CHEBI:58033"/>
        <dbReference type="EC" id="3.1.3.18"/>
    </reaction>
</comment>
<dbReference type="PANTHER" id="PTHR43434:SF1">
    <property type="entry name" value="PHOSPHOGLYCOLATE PHOSPHATASE"/>
    <property type="match status" value="1"/>
</dbReference>
<dbReference type="OrthoDB" id="9776368at2"/>
<dbReference type="NCBIfam" id="TIGR01509">
    <property type="entry name" value="HAD-SF-IA-v3"/>
    <property type="match status" value="1"/>
</dbReference>
<organism evidence="10 11">
    <name type="scientific">Metallibacterium scheffleri</name>
    <dbReference type="NCBI Taxonomy" id="993689"/>
    <lineage>
        <taxon>Bacteria</taxon>
        <taxon>Pseudomonadati</taxon>
        <taxon>Pseudomonadota</taxon>
        <taxon>Gammaproteobacteria</taxon>
        <taxon>Lysobacterales</taxon>
        <taxon>Rhodanobacteraceae</taxon>
        <taxon>Metallibacterium</taxon>
    </lineage>
</organism>
<evidence type="ECO:0000256" key="6">
    <source>
        <dbReference type="ARBA" id="ARBA00022723"/>
    </source>
</evidence>
<proteinExistence type="inferred from homology"/>
<sequence>MIEVLSFDLDGTLVDTGTEIAAAVNLTLRDFDRAPLAQAAIEALIGAGAHELMRRVLARVDAAQALDHAALMQRFEQHYAAQAGSTAQPYPDCVATLQRLRAAGLRLACVTNKEQRHAQRVLDATALAPYFELLIGGDTLAWKKPDARVLRHVVAVLGSRPAHAAHVGDSQTDLAAARNAGVADWAVPWGYNAGTPIAQARPTRLFDSFAAIAAAALAPSTVPPHRAAATH</sequence>
<comment type="cofactor">
    <cofactor evidence="2">
        <name>Mg(2+)</name>
        <dbReference type="ChEBI" id="CHEBI:18420"/>
    </cofactor>
</comment>
<dbReference type="GO" id="GO:0046872">
    <property type="term" value="F:metal ion binding"/>
    <property type="evidence" value="ECO:0007669"/>
    <property type="project" value="UniProtKB-KW"/>
</dbReference>
<dbReference type="InterPro" id="IPR036412">
    <property type="entry name" value="HAD-like_sf"/>
</dbReference>
<dbReference type="GO" id="GO:0006281">
    <property type="term" value="P:DNA repair"/>
    <property type="evidence" value="ECO:0007669"/>
    <property type="project" value="TreeGrafter"/>
</dbReference>
<evidence type="ECO:0000256" key="4">
    <source>
        <dbReference type="ARBA" id="ARBA00006171"/>
    </source>
</evidence>
<evidence type="ECO:0000256" key="3">
    <source>
        <dbReference type="ARBA" id="ARBA00004818"/>
    </source>
</evidence>
<dbReference type="InterPro" id="IPR037512">
    <property type="entry name" value="PGPase_prok"/>
</dbReference>
<dbReference type="GO" id="GO:0005975">
    <property type="term" value="P:carbohydrate metabolic process"/>
    <property type="evidence" value="ECO:0007669"/>
    <property type="project" value="InterPro"/>
</dbReference>
<keyword evidence="7" id="KW-0378">Hydrolase</keyword>
<comment type="caution">
    <text evidence="10">The sequence shown here is derived from an EMBL/GenBank/DDBJ whole genome shotgun (WGS) entry which is preliminary data.</text>
</comment>
<dbReference type="InterPro" id="IPR041492">
    <property type="entry name" value="HAD_2"/>
</dbReference>
<evidence type="ECO:0000256" key="7">
    <source>
        <dbReference type="ARBA" id="ARBA00022801"/>
    </source>
</evidence>
<dbReference type="SFLD" id="SFLDG01135">
    <property type="entry name" value="C1.5.6:_HAD__Beta-PGM__Phospha"/>
    <property type="match status" value="1"/>
</dbReference>
<dbReference type="FunFam" id="3.40.50.1000:FF:000022">
    <property type="entry name" value="Phosphoglycolate phosphatase"/>
    <property type="match status" value="1"/>
</dbReference>
<comment type="similarity">
    <text evidence="4">Belongs to the HAD-like hydrolase superfamily. CbbY/CbbZ/Gph/YieH family.</text>
</comment>
<dbReference type="InterPro" id="IPR006439">
    <property type="entry name" value="HAD-SF_hydro_IA"/>
</dbReference>
<gene>
    <name evidence="10" type="ORF">B1806_11600</name>
</gene>
<dbReference type="EC" id="3.1.3.18" evidence="5"/>
<dbReference type="NCBIfam" id="TIGR01549">
    <property type="entry name" value="HAD-SF-IA-v1"/>
    <property type="match status" value="1"/>
</dbReference>
<comment type="pathway">
    <text evidence="3">Organic acid metabolism; glycolate biosynthesis; glycolate from 2-phosphoglycolate: step 1/1.</text>
</comment>
<keyword evidence="11" id="KW-1185">Reference proteome</keyword>
<evidence type="ECO:0000313" key="11">
    <source>
        <dbReference type="Proteomes" id="UP000307749"/>
    </source>
</evidence>
<accession>A0A4S3KM99</accession>
<dbReference type="SFLD" id="SFLDG01129">
    <property type="entry name" value="C1.5:_HAD__Beta-PGM__Phosphata"/>
    <property type="match status" value="1"/>
</dbReference>
<protein>
    <recommendedName>
        <fullName evidence="5">phosphoglycolate phosphatase</fullName>
        <ecNumber evidence="5">3.1.3.18</ecNumber>
    </recommendedName>
</protein>
<dbReference type="PANTHER" id="PTHR43434">
    <property type="entry name" value="PHOSPHOGLYCOLATE PHOSPHATASE"/>
    <property type="match status" value="1"/>
</dbReference>
<dbReference type="AlphaFoldDB" id="A0A4S3KM99"/>
<keyword evidence="9" id="KW-0119">Carbohydrate metabolism</keyword>
<dbReference type="Gene3D" id="3.40.50.1000">
    <property type="entry name" value="HAD superfamily/HAD-like"/>
    <property type="match status" value="1"/>
</dbReference>
<dbReference type="Proteomes" id="UP000307749">
    <property type="component" value="Unassembled WGS sequence"/>
</dbReference>
<dbReference type="Pfam" id="PF13419">
    <property type="entry name" value="HAD_2"/>
    <property type="match status" value="1"/>
</dbReference>
<name>A0A4S3KM99_9GAMM</name>
<evidence type="ECO:0000256" key="8">
    <source>
        <dbReference type="ARBA" id="ARBA00022842"/>
    </source>
</evidence>
<keyword evidence="8" id="KW-0460">Magnesium</keyword>
<dbReference type="NCBIfam" id="TIGR01449">
    <property type="entry name" value="PGP_bact"/>
    <property type="match status" value="1"/>
</dbReference>
<keyword evidence="6" id="KW-0479">Metal-binding</keyword>
<evidence type="ECO:0000256" key="2">
    <source>
        <dbReference type="ARBA" id="ARBA00001946"/>
    </source>
</evidence>
<dbReference type="EMBL" id="MWQO01000041">
    <property type="protein sequence ID" value="THD09214.1"/>
    <property type="molecule type" value="Genomic_DNA"/>
</dbReference>
<dbReference type="RefSeq" id="WP_081127120.1">
    <property type="nucleotide sequence ID" value="NZ_LDOS01000002.1"/>
</dbReference>
<dbReference type="InterPro" id="IPR050155">
    <property type="entry name" value="HAD-like_hydrolase_sf"/>
</dbReference>
<dbReference type="Gene3D" id="1.10.150.240">
    <property type="entry name" value="Putative phosphatase, domain 2"/>
    <property type="match status" value="1"/>
</dbReference>
<dbReference type="InterPro" id="IPR023214">
    <property type="entry name" value="HAD_sf"/>
</dbReference>
<reference evidence="10 11" key="1">
    <citation type="submission" date="2017-02" db="EMBL/GenBank/DDBJ databases">
        <title>Whole genome sequencing of Metallibacterium scheffleri DSM 24874 (T).</title>
        <authorList>
            <person name="Kumar S."/>
            <person name="Patil P."/>
            <person name="Patil P.B."/>
        </authorList>
    </citation>
    <scope>NUCLEOTIDE SEQUENCE [LARGE SCALE GENOMIC DNA]</scope>
    <source>
        <strain evidence="10 11">DSM 24874</strain>
    </source>
</reference>
<dbReference type="STRING" id="993689.GCA_002077135_01791"/>
<dbReference type="SFLD" id="SFLDS00003">
    <property type="entry name" value="Haloacid_Dehalogenase"/>
    <property type="match status" value="1"/>
</dbReference>
<evidence type="ECO:0000313" key="10">
    <source>
        <dbReference type="EMBL" id="THD09214.1"/>
    </source>
</evidence>
<dbReference type="GO" id="GO:0005829">
    <property type="term" value="C:cytosol"/>
    <property type="evidence" value="ECO:0007669"/>
    <property type="project" value="TreeGrafter"/>
</dbReference>
<evidence type="ECO:0000256" key="1">
    <source>
        <dbReference type="ARBA" id="ARBA00000830"/>
    </source>
</evidence>
<dbReference type="GO" id="GO:0008967">
    <property type="term" value="F:phosphoglycolate phosphatase activity"/>
    <property type="evidence" value="ECO:0007669"/>
    <property type="project" value="UniProtKB-EC"/>
</dbReference>
<evidence type="ECO:0000256" key="5">
    <source>
        <dbReference type="ARBA" id="ARBA00013078"/>
    </source>
</evidence>